<dbReference type="EMBL" id="PEDL01000036">
    <property type="protein sequence ID" value="PHV69277.1"/>
    <property type="molecule type" value="Genomic_DNA"/>
</dbReference>
<name>A0AC61D9I6_9FIRM</name>
<dbReference type="Proteomes" id="UP000224460">
    <property type="component" value="Unassembled WGS sequence"/>
</dbReference>
<sequence length="487" mass="56645">MNNTPLKCLFVSSEVAPYAKTGGLADVIGALPKKLREQGIDARVALPYYHSIQGRFFDHDSHFLTSYDVHLGWRVQGVGIYEDDSTTVPTYLLKSDTYFARPEFYGYKDDYERFAFFCKAVLELLRHIDFMPDVIHCNDWQTGPLCLLLKDKYRMDPFYANIKTVYTIHNMKYQGLCGKEALDVLELSSDYMSAERLEYHGAISYMKAGLIYSDKITTVSPTYAEEIKTYQYGCGLDRLLGDKLYYKMEGILNGIDYDVYDPKIDPYIYKNYTWRSIGRKKENKVKFQEEYGLEKKDCMLIGIVSRITDQKGFDLMKQTVDSLWVMDKIMQMDVQFVILGTGEQEYEEMFKHFAYKYRERSAVFLTFNEALAQKIYAASDVFLMPSLFEPCGLGQLIAMRYGTVPVVRKTGGLKDTVIHYNPMTKEGTGFEFEDCSGYWMYKKLEEAYQYYVEKKEDFKQIQLNGMKKNFSWDEAAKKYIALYHGLS</sequence>
<reference evidence="1" key="1">
    <citation type="submission" date="2017-10" db="EMBL/GenBank/DDBJ databases">
        <title>Genome sequence of cellulolytic Lachnospiraceae bacterium XHS1971 isolated from hotspring sediment.</title>
        <authorList>
            <person name="Vasudevan G."/>
            <person name="Joshi A.J."/>
            <person name="Hivarkar S."/>
            <person name="Lanjekar V.B."/>
            <person name="Dhakephalkar P.K."/>
            <person name="Dagar S."/>
        </authorList>
    </citation>
    <scope>NUCLEOTIDE SEQUENCE</scope>
    <source>
        <strain evidence="1">XHS1971</strain>
    </source>
</reference>
<accession>A0AC61D9I6</accession>
<comment type="caution">
    <text evidence="1">The sequence shown here is derived from an EMBL/GenBank/DDBJ whole genome shotgun (WGS) entry which is preliminary data.</text>
</comment>
<keyword evidence="2" id="KW-1185">Reference proteome</keyword>
<evidence type="ECO:0000313" key="1">
    <source>
        <dbReference type="EMBL" id="PHV69277.1"/>
    </source>
</evidence>
<evidence type="ECO:0000313" key="2">
    <source>
        <dbReference type="Proteomes" id="UP000224460"/>
    </source>
</evidence>
<protein>
    <submittedName>
        <fullName evidence="1">Glycogen synthase GlgA</fullName>
    </submittedName>
</protein>
<organism evidence="1 2">
    <name type="scientific">Sporanaerobium hydrogeniformans</name>
    <dbReference type="NCBI Taxonomy" id="3072179"/>
    <lineage>
        <taxon>Bacteria</taxon>
        <taxon>Bacillati</taxon>
        <taxon>Bacillota</taxon>
        <taxon>Clostridia</taxon>
        <taxon>Lachnospirales</taxon>
        <taxon>Lachnospiraceae</taxon>
        <taxon>Sporanaerobium</taxon>
    </lineage>
</organism>
<proteinExistence type="predicted"/>
<gene>
    <name evidence="1" type="ORF">CS063_16615</name>
</gene>